<keyword evidence="3" id="KW-0106">Calcium</keyword>
<organism evidence="8 9">
    <name type="scientific">Panacibacter ginsenosidivorans</name>
    <dbReference type="NCBI Taxonomy" id="1813871"/>
    <lineage>
        <taxon>Bacteria</taxon>
        <taxon>Pseudomonadati</taxon>
        <taxon>Bacteroidota</taxon>
        <taxon>Chitinophagia</taxon>
        <taxon>Chitinophagales</taxon>
        <taxon>Chitinophagaceae</taxon>
        <taxon>Panacibacter</taxon>
    </lineage>
</organism>
<evidence type="ECO:0000256" key="2">
    <source>
        <dbReference type="ARBA" id="ARBA00022737"/>
    </source>
</evidence>
<feature type="domain" description="Calx-beta" evidence="6">
    <location>
        <begin position="429"/>
        <end position="532"/>
    </location>
</feature>
<evidence type="ECO:0000256" key="3">
    <source>
        <dbReference type="ARBA" id="ARBA00022837"/>
    </source>
</evidence>
<dbReference type="PANTHER" id="PTHR11878">
    <property type="entry name" value="SODIUM/CALCIUM EXCHANGER"/>
    <property type="match status" value="1"/>
</dbReference>
<dbReference type="Pfam" id="PF03160">
    <property type="entry name" value="Calx-beta"/>
    <property type="match status" value="1"/>
</dbReference>
<dbReference type="Gene3D" id="2.60.40.2030">
    <property type="match status" value="1"/>
</dbReference>
<feature type="domain" description="Secretion system C-terminal sorting" evidence="7">
    <location>
        <begin position="554"/>
        <end position="624"/>
    </location>
</feature>
<keyword evidence="9" id="KW-1185">Reference proteome</keyword>
<evidence type="ECO:0000313" key="8">
    <source>
        <dbReference type="EMBL" id="QEC66200.1"/>
    </source>
</evidence>
<dbReference type="Pfam" id="PF18962">
    <property type="entry name" value="Por_Secre_tail"/>
    <property type="match status" value="1"/>
</dbReference>
<dbReference type="KEGG" id="pgin:FRZ67_02340"/>
<dbReference type="InterPro" id="IPR051171">
    <property type="entry name" value="CaCA"/>
</dbReference>
<sequence>MKTILQKIFSTLGLSFIISFAFAQPGTLDSSFGVNGKVTKNFGADYTGIKACAIQADGKIISVGNSDLSPWNVPNNLILAQYLMNGNLDSAFGINGKVTTTFNLGASLIIASTVLIQPDQKILIGGSFFDSYSMTDHFVMARYLTDGSLDSAFGVNGKVFTYIGPFPKENSLRALCLQQDGKILAGGYSDGYCLIRYKSNGIIDSSFAINGIFTNNSDEALICDISIQNDGKIVTAGRSEYSTSGFQIVRHKPNGNLDSSFGINGKTVTTFLGEFAQAQSLALLNNGSSIASGFSYNPDQNNYNMVLAKYKSTGALDSSFGINGKVITNTVGNYIAYSGKLLVQWNGKFIVAGNIAASNFIISRFNENGSIDSSFGAFGKATAIFEVSTNTLSGTLQKDGKIIAVGGPDFRLARFKGDEPITVSIKKNISITEGNTGTTPAPFKVILYKPATTDVFVNYKTKNLNAIAGSDYTAVSGTLRIKAGKVSGNIIVNVLGDNTKEPNERFALVLSNPVNAILGTLDSATCTIKNDDPGFAFNATSSENISVKDSFIKLYPNPVKDLLTIEGLQANGKTIISIIDGAGKVIAVNTTTASVFTQNIKQLPAGSYFVKIESGNKTETLKFIKQ</sequence>
<evidence type="ECO:0000256" key="5">
    <source>
        <dbReference type="SAM" id="SignalP"/>
    </source>
</evidence>
<dbReference type="GO" id="GO:0016020">
    <property type="term" value="C:membrane"/>
    <property type="evidence" value="ECO:0007669"/>
    <property type="project" value="InterPro"/>
</dbReference>
<dbReference type="InterPro" id="IPR013431">
    <property type="entry name" value="Delta_60_rpt"/>
</dbReference>
<dbReference type="Gene3D" id="2.80.10.50">
    <property type="match status" value="2"/>
</dbReference>
<feature type="chain" id="PRO_5023034918" evidence="5">
    <location>
        <begin position="24"/>
        <end position="626"/>
    </location>
</feature>
<dbReference type="GO" id="GO:0007154">
    <property type="term" value="P:cell communication"/>
    <property type="evidence" value="ECO:0007669"/>
    <property type="project" value="InterPro"/>
</dbReference>
<dbReference type="RefSeq" id="WP_147188000.1">
    <property type="nucleotide sequence ID" value="NZ_CP042435.1"/>
</dbReference>
<dbReference type="Pfam" id="PF17164">
    <property type="entry name" value="DUF5122"/>
    <property type="match status" value="5"/>
</dbReference>
<reference evidence="8 9" key="1">
    <citation type="journal article" date="2016" name="Int. J. Syst. Evol. Microbiol.">
        <title>Panacibacter ginsenosidivorans gen. nov., sp. nov., with ginsenoside converting activity isolated from soil of a ginseng field.</title>
        <authorList>
            <person name="Siddiqi M.Z."/>
            <person name="Muhammad Shafi S."/>
            <person name="Choi K.D."/>
            <person name="Im W.T."/>
        </authorList>
    </citation>
    <scope>NUCLEOTIDE SEQUENCE [LARGE SCALE GENOMIC DNA]</scope>
    <source>
        <strain evidence="8 9">Gsoil1550</strain>
    </source>
</reference>
<evidence type="ECO:0000256" key="1">
    <source>
        <dbReference type="ARBA" id="ARBA00022729"/>
    </source>
</evidence>
<feature type="signal peptide" evidence="5">
    <location>
        <begin position="1"/>
        <end position="23"/>
    </location>
</feature>
<keyword evidence="4" id="KW-0406">Ion transport</keyword>
<dbReference type="AlphaFoldDB" id="A0A5B8V497"/>
<evidence type="ECO:0000256" key="4">
    <source>
        <dbReference type="ARBA" id="ARBA00023065"/>
    </source>
</evidence>
<dbReference type="InterPro" id="IPR011047">
    <property type="entry name" value="Quinoprotein_ADH-like_sf"/>
</dbReference>
<evidence type="ECO:0000259" key="6">
    <source>
        <dbReference type="Pfam" id="PF03160"/>
    </source>
</evidence>
<dbReference type="SUPFAM" id="SSF50998">
    <property type="entry name" value="Quinoprotein alcohol dehydrogenase-like"/>
    <property type="match status" value="1"/>
</dbReference>
<accession>A0A5B8V497</accession>
<evidence type="ECO:0000313" key="9">
    <source>
        <dbReference type="Proteomes" id="UP000321533"/>
    </source>
</evidence>
<dbReference type="PANTHER" id="PTHR11878:SF65">
    <property type="entry name" value="NA_CA-EXCHANGE PROTEIN, ISOFORM G"/>
    <property type="match status" value="1"/>
</dbReference>
<dbReference type="NCBIfam" id="TIGR04183">
    <property type="entry name" value="Por_Secre_tail"/>
    <property type="match status" value="1"/>
</dbReference>
<dbReference type="NCBIfam" id="TIGR02608">
    <property type="entry name" value="delta_60_rpt"/>
    <property type="match status" value="6"/>
</dbReference>
<proteinExistence type="predicted"/>
<keyword evidence="1 5" id="KW-0732">Signal</keyword>
<gene>
    <name evidence="8" type="ORF">FRZ67_02340</name>
</gene>
<dbReference type="OrthoDB" id="9805017at2"/>
<dbReference type="InterPro" id="IPR026444">
    <property type="entry name" value="Secre_tail"/>
</dbReference>
<keyword evidence="4" id="KW-0813">Transport</keyword>
<dbReference type="GO" id="GO:0030001">
    <property type="term" value="P:metal ion transport"/>
    <property type="evidence" value="ECO:0007669"/>
    <property type="project" value="TreeGrafter"/>
</dbReference>
<dbReference type="SUPFAM" id="SSF141072">
    <property type="entry name" value="CalX-like"/>
    <property type="match status" value="1"/>
</dbReference>
<dbReference type="EMBL" id="CP042435">
    <property type="protein sequence ID" value="QEC66200.1"/>
    <property type="molecule type" value="Genomic_DNA"/>
</dbReference>
<evidence type="ECO:0000259" key="7">
    <source>
        <dbReference type="Pfam" id="PF18962"/>
    </source>
</evidence>
<dbReference type="InterPro" id="IPR038081">
    <property type="entry name" value="CalX-like_sf"/>
</dbReference>
<protein>
    <submittedName>
        <fullName evidence="8">T9SS type A sorting domain-containing protein</fullName>
    </submittedName>
</protein>
<keyword evidence="2" id="KW-0677">Repeat</keyword>
<dbReference type="InterPro" id="IPR003644">
    <property type="entry name" value="Calx_beta"/>
</dbReference>
<name>A0A5B8V497_9BACT</name>
<dbReference type="Proteomes" id="UP000321533">
    <property type="component" value="Chromosome"/>
</dbReference>